<feature type="signal peptide" evidence="1">
    <location>
        <begin position="1"/>
        <end position="17"/>
    </location>
</feature>
<dbReference type="AlphaFoldDB" id="A0A8R1EJW2"/>
<evidence type="ECO:0000313" key="3">
    <source>
        <dbReference type="Proteomes" id="UP000005237"/>
    </source>
</evidence>
<name>A0A8R1EJW2_CAEJA</name>
<sequence>MLKFCLLIFLLFRYSAAVDSIPELKENGEKSTYTQFDSQTKLEVNKEHKRVIKIGHIGAVGVMPNDARILNISKESLIEEGLVGEDIEFEAGSCYEDGHVLEHSDHLVFKCPQCHLRYSFSFLLMIVKNIKLSHE</sequence>
<proteinExistence type="predicted"/>
<dbReference type="EnsemblMetazoa" id="CJA35028.1">
    <property type="protein sequence ID" value="CJA35028.1"/>
    <property type="gene ID" value="WBGene00210875"/>
</dbReference>
<keyword evidence="1" id="KW-0732">Signal</keyword>
<reference evidence="3" key="1">
    <citation type="submission" date="2010-08" db="EMBL/GenBank/DDBJ databases">
        <authorList>
            <consortium name="Caenorhabditis japonica Sequencing Consortium"/>
            <person name="Wilson R.K."/>
        </authorList>
    </citation>
    <scope>NUCLEOTIDE SEQUENCE [LARGE SCALE GENOMIC DNA]</scope>
    <source>
        <strain evidence="3">DF5081</strain>
    </source>
</reference>
<evidence type="ECO:0000256" key="1">
    <source>
        <dbReference type="SAM" id="SignalP"/>
    </source>
</evidence>
<evidence type="ECO:0000313" key="2">
    <source>
        <dbReference type="EnsemblMetazoa" id="CJA35028.1"/>
    </source>
</evidence>
<reference evidence="2" key="2">
    <citation type="submission" date="2022-06" db="UniProtKB">
        <authorList>
            <consortium name="EnsemblMetazoa"/>
        </authorList>
    </citation>
    <scope>IDENTIFICATION</scope>
    <source>
        <strain evidence="2">DF5081</strain>
    </source>
</reference>
<feature type="chain" id="PRO_5035847810" evidence="1">
    <location>
        <begin position="18"/>
        <end position="135"/>
    </location>
</feature>
<dbReference type="Proteomes" id="UP000005237">
    <property type="component" value="Unassembled WGS sequence"/>
</dbReference>
<keyword evidence="3" id="KW-1185">Reference proteome</keyword>
<protein>
    <submittedName>
        <fullName evidence="2">Uncharacterized protein</fullName>
    </submittedName>
</protein>
<organism evidence="2 3">
    <name type="scientific">Caenorhabditis japonica</name>
    <dbReference type="NCBI Taxonomy" id="281687"/>
    <lineage>
        <taxon>Eukaryota</taxon>
        <taxon>Metazoa</taxon>
        <taxon>Ecdysozoa</taxon>
        <taxon>Nematoda</taxon>
        <taxon>Chromadorea</taxon>
        <taxon>Rhabditida</taxon>
        <taxon>Rhabditina</taxon>
        <taxon>Rhabditomorpha</taxon>
        <taxon>Rhabditoidea</taxon>
        <taxon>Rhabditidae</taxon>
        <taxon>Peloderinae</taxon>
        <taxon>Caenorhabditis</taxon>
    </lineage>
</organism>
<accession>A0A8R1EJW2</accession>